<evidence type="ECO:0000313" key="1">
    <source>
        <dbReference type="Proteomes" id="UP000695000"/>
    </source>
</evidence>
<dbReference type="Pfam" id="PF02958">
    <property type="entry name" value="EcKL"/>
    <property type="match status" value="1"/>
</dbReference>
<dbReference type="RefSeq" id="XP_017777050.1">
    <property type="nucleotide sequence ID" value="XM_017921561.1"/>
</dbReference>
<proteinExistence type="predicted"/>
<sequence>MWANNMLFSYHENGKLKDLKFVDFQLVKYSSPAVDLHYFIATSPANEVRDKIDQLLDTYYSQLLSTLAALKYPLSDVPTMKEFKCDFEARAFYGVMASAVVTPLVKASQRKDATFDDLAHNEGPGSFREHCYTNETYKNVLKHTLPFYDSLGVLD</sequence>
<dbReference type="PANTHER" id="PTHR11012">
    <property type="entry name" value="PROTEIN KINASE-LIKE DOMAIN-CONTAINING"/>
    <property type="match status" value="1"/>
</dbReference>
<evidence type="ECO:0000313" key="2">
    <source>
        <dbReference type="RefSeq" id="XP_017777050.1"/>
    </source>
</evidence>
<keyword evidence="1" id="KW-1185">Reference proteome</keyword>
<dbReference type="GeneID" id="108563020"/>
<dbReference type="Proteomes" id="UP000695000">
    <property type="component" value="Unplaced"/>
</dbReference>
<reference evidence="2" key="1">
    <citation type="submission" date="2025-08" db="UniProtKB">
        <authorList>
            <consortium name="RefSeq"/>
        </authorList>
    </citation>
    <scope>IDENTIFICATION</scope>
    <source>
        <tissue evidence="2">Whole Larva</tissue>
    </source>
</reference>
<name>A0ABM1MR50_NICVS</name>
<dbReference type="PANTHER" id="PTHR11012:SF56">
    <property type="entry name" value="CHK KINASE-LIKE DOMAIN-CONTAINING PROTEIN-RELATED"/>
    <property type="match status" value="1"/>
</dbReference>
<accession>A0ABM1MR50</accession>
<protein>
    <submittedName>
        <fullName evidence="2">Uncharacterized protein LOC108563020</fullName>
    </submittedName>
</protein>
<dbReference type="InterPro" id="IPR011009">
    <property type="entry name" value="Kinase-like_dom_sf"/>
</dbReference>
<dbReference type="InterPro" id="IPR004119">
    <property type="entry name" value="EcKL"/>
</dbReference>
<dbReference type="SUPFAM" id="SSF56112">
    <property type="entry name" value="Protein kinase-like (PK-like)"/>
    <property type="match status" value="1"/>
</dbReference>
<organism evidence="1 2">
    <name type="scientific">Nicrophorus vespilloides</name>
    <name type="common">Boreal carrion beetle</name>
    <dbReference type="NCBI Taxonomy" id="110193"/>
    <lineage>
        <taxon>Eukaryota</taxon>
        <taxon>Metazoa</taxon>
        <taxon>Ecdysozoa</taxon>
        <taxon>Arthropoda</taxon>
        <taxon>Hexapoda</taxon>
        <taxon>Insecta</taxon>
        <taxon>Pterygota</taxon>
        <taxon>Neoptera</taxon>
        <taxon>Endopterygota</taxon>
        <taxon>Coleoptera</taxon>
        <taxon>Polyphaga</taxon>
        <taxon>Staphyliniformia</taxon>
        <taxon>Silphidae</taxon>
        <taxon>Nicrophorinae</taxon>
        <taxon>Nicrophorus</taxon>
    </lineage>
</organism>
<gene>
    <name evidence="2" type="primary">LOC108563020</name>
</gene>